<dbReference type="Pfam" id="PF13609">
    <property type="entry name" value="Porin_4"/>
    <property type="match status" value="1"/>
</dbReference>
<dbReference type="HOGENOM" id="CLU_646614_0_0_6"/>
<dbReference type="InterPro" id="IPR033900">
    <property type="entry name" value="Gram_neg_porin_domain"/>
</dbReference>
<accession>A0A0B4XT41</accession>
<proteinExistence type="predicted"/>
<keyword evidence="1" id="KW-0732">Signal</keyword>
<name>A0A0B4XT41_9GAMM</name>
<organism evidence="3 4">
    <name type="scientific">Isoalcanivorax pacificus W11-5</name>
    <dbReference type="NCBI Taxonomy" id="391936"/>
    <lineage>
        <taxon>Bacteria</taxon>
        <taxon>Pseudomonadati</taxon>
        <taxon>Pseudomonadota</taxon>
        <taxon>Gammaproteobacteria</taxon>
        <taxon>Oceanospirillales</taxon>
        <taxon>Alcanivoracaceae</taxon>
        <taxon>Isoalcanivorax</taxon>
    </lineage>
</organism>
<dbReference type="SUPFAM" id="SSF56935">
    <property type="entry name" value="Porins"/>
    <property type="match status" value="1"/>
</dbReference>
<dbReference type="EMBL" id="CP004387">
    <property type="protein sequence ID" value="AJD49678.1"/>
    <property type="molecule type" value="Genomic_DNA"/>
</dbReference>
<protein>
    <submittedName>
        <fullName evidence="3">Porin</fullName>
    </submittedName>
</protein>
<feature type="signal peptide" evidence="1">
    <location>
        <begin position="1"/>
        <end position="22"/>
    </location>
</feature>
<sequence>MGSPKSILAVAVSSLIAVPAVAAEFDVGGQVNRAVMFVEDGYAAGYLGVGSSTEFYHVDNRNSPTRFHVGGTQRLMEGWTAGALVEVGVFSNPSNDVDPANKSIDGEFDQRITDAFIDTPYGKITVGRGEGAAYNAGRVDYSGTGVVSFRNPSYLGGNLNYELKDSSYKRKFDANGNFTGTEAFDLQEGDNNRTTISGSIRDFNFENRHDRIRYDSPRIASMVLSISTGHGTGSEGHESISQVGLKSGLRVPGGRMLVGLGYSIATRNRGELDQRFDPDSGVNPDIKTYGGSMSYFHSATGFNVSLAAVNYKADLTTDEKTGTFSSTRSELSQFRYIKLGYRPSRHHAFDIHYGETRDRNKDDEKGSVIGAGYVWSPTEMFDLYAGAKIHSFERGEWCTSSGRTCYNPKYEDITVVTTGGRVKF</sequence>
<dbReference type="OrthoDB" id="974738at2"/>
<evidence type="ECO:0000259" key="2">
    <source>
        <dbReference type="Pfam" id="PF13609"/>
    </source>
</evidence>
<dbReference type="GO" id="GO:0015288">
    <property type="term" value="F:porin activity"/>
    <property type="evidence" value="ECO:0007669"/>
    <property type="project" value="InterPro"/>
</dbReference>
<dbReference type="AlphaFoldDB" id="A0A0B4XT41"/>
<dbReference type="KEGG" id="apac:S7S_16330"/>
<feature type="domain" description="Porin" evidence="2">
    <location>
        <begin position="9"/>
        <end position="385"/>
    </location>
</feature>
<dbReference type="GO" id="GO:0016020">
    <property type="term" value="C:membrane"/>
    <property type="evidence" value="ECO:0007669"/>
    <property type="project" value="InterPro"/>
</dbReference>
<dbReference type="Proteomes" id="UP000006764">
    <property type="component" value="Chromosome"/>
</dbReference>
<feature type="chain" id="PRO_5002099106" evidence="1">
    <location>
        <begin position="23"/>
        <end position="424"/>
    </location>
</feature>
<dbReference type="RefSeq" id="WP_008733213.1">
    <property type="nucleotide sequence ID" value="NZ_CP004387.1"/>
</dbReference>
<evidence type="ECO:0000313" key="4">
    <source>
        <dbReference type="Proteomes" id="UP000006764"/>
    </source>
</evidence>
<evidence type="ECO:0000313" key="3">
    <source>
        <dbReference type="EMBL" id="AJD49678.1"/>
    </source>
</evidence>
<evidence type="ECO:0000256" key="1">
    <source>
        <dbReference type="SAM" id="SignalP"/>
    </source>
</evidence>
<dbReference type="STRING" id="391936.S7S_16330"/>
<keyword evidence="4" id="KW-1185">Reference proteome</keyword>
<reference evidence="3 4" key="1">
    <citation type="journal article" date="2012" name="J. Bacteriol.">
        <title>Genome sequence of an alkane-degrading bacterium, Alcanivorax pacificus type strain W11-5, isolated from deep sea sediment.</title>
        <authorList>
            <person name="Lai Q."/>
            <person name="Shao Z."/>
        </authorList>
    </citation>
    <scope>NUCLEOTIDE SEQUENCE [LARGE SCALE GENOMIC DNA]</scope>
    <source>
        <strain evidence="3 4">W11-5</strain>
    </source>
</reference>
<dbReference type="InterPro" id="IPR023614">
    <property type="entry name" value="Porin_dom_sf"/>
</dbReference>
<dbReference type="Gene3D" id="2.40.160.10">
    <property type="entry name" value="Porin"/>
    <property type="match status" value="1"/>
</dbReference>
<gene>
    <name evidence="3" type="ORF">S7S_16330</name>
</gene>